<dbReference type="AlphaFoldDB" id="A0AAW1AEH6"/>
<keyword evidence="3" id="KW-1185">Reference proteome</keyword>
<feature type="region of interest" description="Disordered" evidence="1">
    <location>
        <begin position="762"/>
        <end position="790"/>
    </location>
</feature>
<feature type="compositionally biased region" description="Polar residues" evidence="1">
    <location>
        <begin position="666"/>
        <end position="677"/>
    </location>
</feature>
<dbReference type="Proteomes" id="UP001432146">
    <property type="component" value="Unassembled WGS sequence"/>
</dbReference>
<evidence type="ECO:0000313" key="2">
    <source>
        <dbReference type="EMBL" id="KAK9308390.1"/>
    </source>
</evidence>
<gene>
    <name evidence="2" type="ORF">QLX08_001570</name>
</gene>
<dbReference type="EMBL" id="JAWNGG020000021">
    <property type="protein sequence ID" value="KAK9308390.1"/>
    <property type="molecule type" value="Genomic_DNA"/>
</dbReference>
<protein>
    <submittedName>
        <fullName evidence="2">Uncharacterized protein</fullName>
    </submittedName>
</protein>
<organism evidence="2 3">
    <name type="scientific">Tetragonisca angustula</name>
    <dbReference type="NCBI Taxonomy" id="166442"/>
    <lineage>
        <taxon>Eukaryota</taxon>
        <taxon>Metazoa</taxon>
        <taxon>Ecdysozoa</taxon>
        <taxon>Arthropoda</taxon>
        <taxon>Hexapoda</taxon>
        <taxon>Insecta</taxon>
        <taxon>Pterygota</taxon>
        <taxon>Neoptera</taxon>
        <taxon>Endopterygota</taxon>
        <taxon>Hymenoptera</taxon>
        <taxon>Apocrita</taxon>
        <taxon>Aculeata</taxon>
        <taxon>Apoidea</taxon>
        <taxon>Anthophila</taxon>
        <taxon>Apidae</taxon>
        <taxon>Tetragonisca</taxon>
    </lineage>
</organism>
<evidence type="ECO:0000313" key="3">
    <source>
        <dbReference type="Proteomes" id="UP001432146"/>
    </source>
</evidence>
<feature type="region of interest" description="Disordered" evidence="1">
    <location>
        <begin position="823"/>
        <end position="848"/>
    </location>
</feature>
<reference evidence="2 3" key="1">
    <citation type="submission" date="2024-05" db="EMBL/GenBank/DDBJ databases">
        <title>The nuclear and mitochondrial genome assemblies of Tetragonisca angustula (Apidae: Meliponini), a tiny yet remarkable pollinator in the Neotropics.</title>
        <authorList>
            <person name="Ferrari R."/>
            <person name="Ricardo P.C."/>
            <person name="Dias F.C."/>
            <person name="Araujo N.S."/>
            <person name="Soares D.O."/>
            <person name="Zhou Q.-S."/>
            <person name="Zhu C.-D."/>
            <person name="Coutinho L."/>
            <person name="Airas M.C."/>
            <person name="Batista T.M."/>
        </authorList>
    </citation>
    <scope>NUCLEOTIDE SEQUENCE [LARGE SCALE GENOMIC DNA]</scope>
    <source>
        <strain evidence="2">ASF017062</strain>
        <tissue evidence="2">Abdomen</tissue>
    </source>
</reference>
<name>A0AAW1AEH6_9HYME</name>
<feature type="compositionally biased region" description="Polar residues" evidence="1">
    <location>
        <begin position="687"/>
        <end position="698"/>
    </location>
</feature>
<feature type="region of interest" description="Disordered" evidence="1">
    <location>
        <begin position="665"/>
        <end position="698"/>
    </location>
</feature>
<comment type="caution">
    <text evidence="2">The sequence shown here is derived from an EMBL/GenBank/DDBJ whole genome shotgun (WGS) entry which is preliminary data.</text>
</comment>
<accession>A0AAW1AEH6</accession>
<feature type="region of interest" description="Disordered" evidence="1">
    <location>
        <begin position="460"/>
        <end position="481"/>
    </location>
</feature>
<evidence type="ECO:0000256" key="1">
    <source>
        <dbReference type="SAM" id="MobiDB-lite"/>
    </source>
</evidence>
<proteinExistence type="predicted"/>
<sequence length="868" mass="97702">MSEKKVDTEIVQKQYTNDASLIDEAEIIDVSVFDFDDSDGWLYIPSEYKMESTVHDLYTWLRTEPELSFSASRKSIDTRTFTRSKKRSSRTSFESILESLSSPVSNTWRTSNFSNIDENFSKYSDIITANKKEAVPAMLKMALNANSNFLPEESVTSGQESMEVFLNMSHSKGIDSFINLVEPGLNDPLMNISQPSIFYSSIISLPKDDSLHSTESNKHEGSSNVTRCSQEIDKCEGTKDSNINETFLKVNESDNNVTSYCLSMTNKTFTNKSDIEKDLNETYNTDITPKMVVLSSSDKDRFSTTKLSSTYVNKNDDTQILQSENDERKESCNLNTTYPSAFEKTENSSILSTTYCKADIENAISNTTLTGTNDMQHDKDQVYNFQKSTICDVPKNAEPLMFKLPAFQSTPKNTDTESRTITKSLESSRVYNTTLNLNFKASTLLRKELLSEIYKTGDHRSDCTFNHGPKEHQSGKSKKEIDETLSQNVKDDIPAENKYNTYRKESSINKIKSHAKTTDEAGACIKNLPDKKYYTFTKKGSNHGGKTDMENAESFDNVDATFTKPFPKPQKRKQHIPRMLSKLPQFLQKSNPNLVSNSLKTVNIQSTNASNYEYMKGSQPNIVKDVEKSLANKSYSLGKMKSGSEQRLLELNAGVGELQMLGVGGSTESIESTQSAHSAPDLDDRLSTCSDSSHNSYTTQPMNIEQFHQIVRMQEESLKQDVTFRLNKRVLENTWIDVKKDLPSPILKNGVDNCDSDSSLSTEFNVTTSSPIESPMRSSQSNTDGQSTETVLKQQNEVDVVKKVEVFNKPIMKVENKTRLRQPTNWNMGSRSANPISAIPRPPSRIPAPRFVRPTVKNIQGDIKRGYT</sequence>